<feature type="transmembrane region" description="Helical" evidence="1">
    <location>
        <begin position="59"/>
        <end position="80"/>
    </location>
</feature>
<dbReference type="Proteomes" id="UP000479000">
    <property type="component" value="Unassembled WGS sequence"/>
</dbReference>
<accession>A0A6H5G813</accession>
<organism evidence="2 3">
    <name type="scientific">Nesidiocoris tenuis</name>
    <dbReference type="NCBI Taxonomy" id="355587"/>
    <lineage>
        <taxon>Eukaryota</taxon>
        <taxon>Metazoa</taxon>
        <taxon>Ecdysozoa</taxon>
        <taxon>Arthropoda</taxon>
        <taxon>Hexapoda</taxon>
        <taxon>Insecta</taxon>
        <taxon>Pterygota</taxon>
        <taxon>Neoptera</taxon>
        <taxon>Paraneoptera</taxon>
        <taxon>Hemiptera</taxon>
        <taxon>Heteroptera</taxon>
        <taxon>Panheteroptera</taxon>
        <taxon>Cimicomorpha</taxon>
        <taxon>Miridae</taxon>
        <taxon>Dicyphina</taxon>
        <taxon>Nesidiocoris</taxon>
    </lineage>
</organism>
<keyword evidence="3" id="KW-1185">Reference proteome</keyword>
<gene>
    <name evidence="2" type="ORF">NTEN_LOCUS4218</name>
</gene>
<proteinExistence type="predicted"/>
<evidence type="ECO:0000313" key="3">
    <source>
        <dbReference type="Proteomes" id="UP000479000"/>
    </source>
</evidence>
<dbReference type="EMBL" id="CADCXU010006345">
    <property type="protein sequence ID" value="CAA9997924.1"/>
    <property type="molecule type" value="Genomic_DNA"/>
</dbReference>
<keyword evidence="1" id="KW-0812">Transmembrane</keyword>
<keyword evidence="1" id="KW-1133">Transmembrane helix</keyword>
<name>A0A6H5G813_9HEMI</name>
<evidence type="ECO:0000313" key="2">
    <source>
        <dbReference type="EMBL" id="CAA9997924.1"/>
    </source>
</evidence>
<protein>
    <submittedName>
        <fullName evidence="2">Uncharacterized protein</fullName>
    </submittedName>
</protein>
<evidence type="ECO:0000256" key="1">
    <source>
        <dbReference type="SAM" id="Phobius"/>
    </source>
</evidence>
<dbReference type="AlphaFoldDB" id="A0A6H5G813"/>
<reference evidence="2 3" key="1">
    <citation type="submission" date="2020-02" db="EMBL/GenBank/DDBJ databases">
        <authorList>
            <person name="Ferguson B K."/>
        </authorList>
    </citation>
    <scope>NUCLEOTIDE SEQUENCE [LARGE SCALE GENOMIC DNA]</scope>
</reference>
<sequence length="154" mass="17636">MLAANRASLWTIQPFIGILASRRLFTKALAFLQSSPRLKSVLSSPRRSLRVDLSSVDSILNFVFLVVLFFKIWVVFVWTLPLEIAWKIQTSLLQYKIQRELRERHLLKSKSNHSNVETGGDILMGNASKQWMIQVMLRLPSHALTVRGGTEDED</sequence>
<keyword evidence="1" id="KW-0472">Membrane</keyword>